<dbReference type="EMBL" id="JAFFGU010000007">
    <property type="protein sequence ID" value="MBM7279299.1"/>
    <property type="molecule type" value="Genomic_DNA"/>
</dbReference>
<name>A0AAW4G869_GORRU</name>
<accession>A0AAW4G869</accession>
<dbReference type="AlphaFoldDB" id="A0AAW4G869"/>
<evidence type="ECO:0000313" key="1">
    <source>
        <dbReference type="EMBL" id="MBM7279299.1"/>
    </source>
</evidence>
<sequence length="184" mass="20991">MLADTLIPLGSAALGGFLALMGSGTTNRFNRWTNELEQQRTTIANILVEVRSVKLLANRTNNVGRAVYMKDRQTARRAIREPADDLGRKIEEVQQLILQARLRIVNDSVLRDLQSLDDSLLEVRQWAVNAVKDVAKNDKYPDVEALIVLTTRSDKYIEHLERSAIDYLRVKPPLSSRISRRLRR</sequence>
<protein>
    <submittedName>
        <fullName evidence="1">Uncharacterized protein</fullName>
    </submittedName>
</protein>
<gene>
    <name evidence="1" type="ORF">JTZ10_16235</name>
</gene>
<organism evidence="1 2">
    <name type="scientific">Gordonia rubripertincta</name>
    <name type="common">Rhodococcus corallinus</name>
    <dbReference type="NCBI Taxonomy" id="36822"/>
    <lineage>
        <taxon>Bacteria</taxon>
        <taxon>Bacillati</taxon>
        <taxon>Actinomycetota</taxon>
        <taxon>Actinomycetes</taxon>
        <taxon>Mycobacteriales</taxon>
        <taxon>Gordoniaceae</taxon>
        <taxon>Gordonia</taxon>
    </lineage>
</organism>
<proteinExistence type="predicted"/>
<reference evidence="1" key="1">
    <citation type="submission" date="2021-02" db="EMBL/GenBank/DDBJ databases">
        <title>Taxonomy, biology and ecology of Rhodococcus bacteria occurring in California pistachio and other woody hosts as revealed by genome sequence analyses.</title>
        <authorList>
            <person name="Riely B."/>
            <person name="Gai Y."/>
        </authorList>
    </citation>
    <scope>NUCLEOTIDE SEQUENCE</scope>
    <source>
        <strain evidence="1">BP-295</strain>
    </source>
</reference>
<dbReference type="Proteomes" id="UP001195196">
    <property type="component" value="Unassembled WGS sequence"/>
</dbReference>
<comment type="caution">
    <text evidence="1">The sequence shown here is derived from an EMBL/GenBank/DDBJ whole genome shotgun (WGS) entry which is preliminary data.</text>
</comment>
<dbReference type="RefSeq" id="WP_204718410.1">
    <property type="nucleotide sequence ID" value="NZ_JAFFGU010000007.1"/>
</dbReference>
<evidence type="ECO:0000313" key="2">
    <source>
        <dbReference type="Proteomes" id="UP001195196"/>
    </source>
</evidence>